<dbReference type="GO" id="GO:0031669">
    <property type="term" value="P:cellular response to nutrient levels"/>
    <property type="evidence" value="ECO:0007669"/>
    <property type="project" value="TreeGrafter"/>
</dbReference>
<dbReference type="OrthoDB" id="9949770at2759"/>
<dbReference type="GO" id="GO:0009755">
    <property type="term" value="P:hormone-mediated signaling pathway"/>
    <property type="evidence" value="ECO:0007669"/>
    <property type="project" value="TreeGrafter"/>
</dbReference>
<organism evidence="10 11">
    <name type="scientific">Podarcis muralis</name>
    <name type="common">Wall lizard</name>
    <name type="synonym">Lacerta muralis</name>
    <dbReference type="NCBI Taxonomy" id="64176"/>
    <lineage>
        <taxon>Eukaryota</taxon>
        <taxon>Metazoa</taxon>
        <taxon>Chordata</taxon>
        <taxon>Craniata</taxon>
        <taxon>Vertebrata</taxon>
        <taxon>Euteleostomi</taxon>
        <taxon>Lepidosauria</taxon>
        <taxon>Squamata</taxon>
        <taxon>Bifurcata</taxon>
        <taxon>Unidentata</taxon>
        <taxon>Episquamata</taxon>
        <taxon>Laterata</taxon>
        <taxon>Lacertibaenia</taxon>
        <taxon>Lacertidae</taxon>
        <taxon>Podarcis</taxon>
    </lineage>
</organism>
<keyword evidence="11" id="KW-1185">Reference proteome</keyword>
<dbReference type="InterPro" id="IPR000187">
    <property type="entry name" value="CRF"/>
</dbReference>
<reference evidence="10 11" key="1">
    <citation type="journal article" date="2019" name="Proc. Natl. Acad. Sci. U.S.A.">
        <title>Regulatory changes in pterin and carotenoid genes underlie balanced color polymorphisms in the wall lizard.</title>
        <authorList>
            <person name="Andrade P."/>
            <person name="Pinho C."/>
            <person name="Perez I de Lanuza G."/>
            <person name="Afonso S."/>
            <person name="Brejcha J."/>
            <person name="Rubin C.J."/>
            <person name="Wallerman O."/>
            <person name="Pereira P."/>
            <person name="Sabatino S.J."/>
            <person name="Bellati A."/>
            <person name="Pellitteri-Rosa D."/>
            <person name="Bosakova Z."/>
            <person name="Bunikis I."/>
            <person name="Carretero M.A."/>
            <person name="Feiner N."/>
            <person name="Marsik P."/>
            <person name="Pauperio F."/>
            <person name="Salvi D."/>
            <person name="Soler L."/>
            <person name="While G.M."/>
            <person name="Uller T."/>
            <person name="Font E."/>
            <person name="Andersson L."/>
            <person name="Carneiro M."/>
        </authorList>
    </citation>
    <scope>NUCLEOTIDE SEQUENCE</scope>
</reference>
<dbReference type="OMA" id="FPGEGHY"/>
<evidence type="ECO:0000313" key="11">
    <source>
        <dbReference type="Proteomes" id="UP000472272"/>
    </source>
</evidence>
<dbReference type="GeneID" id="114605627"/>
<dbReference type="GO" id="GO:0005179">
    <property type="term" value="F:hormone activity"/>
    <property type="evidence" value="ECO:0007669"/>
    <property type="project" value="UniProtKB-KW"/>
</dbReference>
<dbReference type="AlphaFoldDB" id="A0A670JBV7"/>
<dbReference type="KEGG" id="pmua:114605627"/>
<dbReference type="GO" id="GO:0007586">
    <property type="term" value="P:digestion"/>
    <property type="evidence" value="ECO:0007669"/>
    <property type="project" value="InterPro"/>
</dbReference>
<feature type="chain" id="PRO_5025412003" evidence="8">
    <location>
        <begin position="22"/>
        <end position="158"/>
    </location>
</feature>
<proteinExistence type="inferred from homology"/>
<comment type="function">
    <text evidence="7">Suppresses food intake, delays gastric emptying and decreases heat-induced edema. Might represent an endogenous ligand for maintaining homeostasis after stress.</text>
</comment>
<evidence type="ECO:0000256" key="7">
    <source>
        <dbReference type="ARBA" id="ARBA00025160"/>
    </source>
</evidence>
<dbReference type="GeneTree" id="ENSGT00940000160568"/>
<accession>A0A670JBV7</accession>
<evidence type="ECO:0000256" key="1">
    <source>
        <dbReference type="ARBA" id="ARBA00004613"/>
    </source>
</evidence>
<dbReference type="GO" id="GO:0005615">
    <property type="term" value="C:extracellular space"/>
    <property type="evidence" value="ECO:0007669"/>
    <property type="project" value="InterPro"/>
</dbReference>
<keyword evidence="5" id="KW-0372">Hormone</keyword>
<dbReference type="RefSeq" id="XP_028602895.1">
    <property type="nucleotide sequence ID" value="XM_028747062.1"/>
</dbReference>
<feature type="domain" description="Corticotropin-releasing factor" evidence="9">
    <location>
        <begin position="118"/>
        <end position="154"/>
    </location>
</feature>
<dbReference type="Proteomes" id="UP000472272">
    <property type="component" value="Chromosome 10"/>
</dbReference>
<evidence type="ECO:0000256" key="8">
    <source>
        <dbReference type="SAM" id="SignalP"/>
    </source>
</evidence>
<dbReference type="CTD" id="114131"/>
<feature type="signal peptide" evidence="8">
    <location>
        <begin position="1"/>
        <end position="21"/>
    </location>
</feature>
<evidence type="ECO:0000259" key="9">
    <source>
        <dbReference type="Pfam" id="PF00473"/>
    </source>
</evidence>
<comment type="similarity">
    <text evidence="2">Belongs to the sauvagine/corticotropin-releasing factor/urotensin I family.</text>
</comment>
<evidence type="ECO:0000256" key="4">
    <source>
        <dbReference type="ARBA" id="ARBA00022525"/>
    </source>
</evidence>
<dbReference type="PANTHER" id="PTHR17575">
    <property type="entry name" value="UROCORTIN-2 AND 3"/>
    <property type="match status" value="1"/>
</dbReference>
<evidence type="ECO:0000256" key="3">
    <source>
        <dbReference type="ARBA" id="ARBA00011328"/>
    </source>
</evidence>
<dbReference type="Ensembl" id="ENSPMRT00000023294.1">
    <property type="protein sequence ID" value="ENSPMRP00000021933.1"/>
    <property type="gene ID" value="ENSPMRG00000014261.1"/>
</dbReference>
<keyword evidence="6 8" id="KW-0732">Signal</keyword>
<gene>
    <name evidence="10" type="primary">UCN3</name>
</gene>
<dbReference type="PANTHER" id="PTHR17575:SF1">
    <property type="entry name" value="UROCORTIN-3"/>
    <property type="match status" value="1"/>
</dbReference>
<comment type="subcellular location">
    <subcellularLocation>
        <location evidence="1">Secreted</location>
    </subcellularLocation>
</comment>
<dbReference type="InterPro" id="IPR024270">
    <property type="entry name" value="Urocortin_II/III"/>
</dbReference>
<dbReference type="Pfam" id="PF00473">
    <property type="entry name" value="CRF"/>
    <property type="match status" value="1"/>
</dbReference>
<evidence type="ECO:0000256" key="5">
    <source>
        <dbReference type="ARBA" id="ARBA00022702"/>
    </source>
</evidence>
<evidence type="ECO:0000256" key="2">
    <source>
        <dbReference type="ARBA" id="ARBA00009287"/>
    </source>
</evidence>
<reference evidence="10" key="2">
    <citation type="submission" date="2025-08" db="UniProtKB">
        <authorList>
            <consortium name="Ensembl"/>
        </authorList>
    </citation>
    <scope>IDENTIFICATION</scope>
</reference>
<reference evidence="10" key="3">
    <citation type="submission" date="2025-09" db="UniProtKB">
        <authorList>
            <consortium name="Ensembl"/>
        </authorList>
    </citation>
    <scope>IDENTIFICATION</scope>
</reference>
<protein>
    <submittedName>
        <fullName evidence="10">Urocortin 3</fullName>
    </submittedName>
</protein>
<sequence length="158" mass="17681">MTRPRLLILFLILFAARTSLSLKLYKAESIFGCVDTALSEARKGLPGENSALGKRSFKYPRVAEEDLSLEDNQEEAEEDKDKRTFPAVTRYRYLAQAQGKGKVYQGVPAKGDRRSKVTLSLDVPTNIMNILFSIAKAKNMRAKAEANAQLMAQIGRRK</sequence>
<evidence type="ECO:0000313" key="10">
    <source>
        <dbReference type="Ensembl" id="ENSPMRP00000021933.1"/>
    </source>
</evidence>
<evidence type="ECO:0000256" key="6">
    <source>
        <dbReference type="ARBA" id="ARBA00022729"/>
    </source>
</evidence>
<dbReference type="GO" id="GO:0051431">
    <property type="term" value="F:corticotropin-releasing hormone receptor 2 binding"/>
    <property type="evidence" value="ECO:0007669"/>
    <property type="project" value="InterPro"/>
</dbReference>
<keyword evidence="4" id="KW-0964">Secreted</keyword>
<name>A0A670JBV7_PODMU</name>
<comment type="subunit">
    <text evidence="3">Binds with high affinity to CRF receptors 2-alpha and 2-beta.</text>
</comment>
<dbReference type="GO" id="GO:0007189">
    <property type="term" value="P:adenylate cyclase-activating G protein-coupled receptor signaling pathway"/>
    <property type="evidence" value="ECO:0007669"/>
    <property type="project" value="TreeGrafter"/>
</dbReference>